<protein>
    <submittedName>
        <fullName evidence="2">Uncharacterized protein</fullName>
    </submittedName>
</protein>
<comment type="caution">
    <text evidence="2">The sequence shown here is derived from an EMBL/GenBank/DDBJ whole genome shotgun (WGS) entry which is preliminary data.</text>
</comment>
<proteinExistence type="predicted"/>
<organism evidence="2">
    <name type="scientific">marine sediment metagenome</name>
    <dbReference type="NCBI Taxonomy" id="412755"/>
    <lineage>
        <taxon>unclassified sequences</taxon>
        <taxon>metagenomes</taxon>
        <taxon>ecological metagenomes</taxon>
    </lineage>
</organism>
<dbReference type="EMBL" id="LAZR01006448">
    <property type="protein sequence ID" value="KKM92047.1"/>
    <property type="molecule type" value="Genomic_DNA"/>
</dbReference>
<dbReference type="AlphaFoldDB" id="A0A0F9PFB9"/>
<feature type="transmembrane region" description="Helical" evidence="1">
    <location>
        <begin position="213"/>
        <end position="240"/>
    </location>
</feature>
<reference evidence="2" key="1">
    <citation type="journal article" date="2015" name="Nature">
        <title>Complex archaea that bridge the gap between prokaryotes and eukaryotes.</title>
        <authorList>
            <person name="Spang A."/>
            <person name="Saw J.H."/>
            <person name="Jorgensen S.L."/>
            <person name="Zaremba-Niedzwiedzka K."/>
            <person name="Martijn J."/>
            <person name="Lind A.E."/>
            <person name="van Eijk R."/>
            <person name="Schleper C."/>
            <person name="Guy L."/>
            <person name="Ettema T.J."/>
        </authorList>
    </citation>
    <scope>NUCLEOTIDE SEQUENCE</scope>
</reference>
<keyword evidence="1" id="KW-0812">Transmembrane</keyword>
<feature type="transmembrane region" description="Helical" evidence="1">
    <location>
        <begin position="368"/>
        <end position="388"/>
    </location>
</feature>
<keyword evidence="1" id="KW-1133">Transmembrane helix</keyword>
<feature type="transmembrane region" description="Helical" evidence="1">
    <location>
        <begin position="252"/>
        <end position="269"/>
    </location>
</feature>
<keyword evidence="1" id="KW-0472">Membrane</keyword>
<sequence length="424" mass="45435">MTILTLRPNAAGSECNIPEEGASPCPNHYQNVDEVSQDGFTTWIGDQGASPQPLERDLYGCEDHTSETGTINSVKILAYARRDTTTGYYRMSVRTNGVSYNSSEIPLTGASAFILISNTWSTNPQTGLAWTWAEVDAMEIGGTVEKKSSTSNYYTQIYAEVDYTSGPTNYDRSASVIIGAKVTASRLLGTDRDSLVKIGVLVTATELYQLARVALVLIGIVVFASYSITISRVSSVIVGILVTATKTVQRNFVTASVIIGMVVSASRLLSTSQTSLVIVGIVAMASRAITNIIASSVIVGVVVSATRIRNITRISLVLIGIVPSALRVITSTRNSLVIVGVVATASKVITTIRSSTVVVGIVTTATKTIAIIRQSSIMVGIVVSVNFFKQNVKRTFPRFIHPFRGVIPNAPTSSKKTIRNRRAE</sequence>
<gene>
    <name evidence="2" type="ORF">LCGC14_1222350</name>
</gene>
<feature type="transmembrane region" description="Helical" evidence="1">
    <location>
        <begin position="276"/>
        <end position="305"/>
    </location>
</feature>
<evidence type="ECO:0000313" key="2">
    <source>
        <dbReference type="EMBL" id="KKM92047.1"/>
    </source>
</evidence>
<evidence type="ECO:0000256" key="1">
    <source>
        <dbReference type="SAM" id="Phobius"/>
    </source>
</evidence>
<feature type="transmembrane region" description="Helical" evidence="1">
    <location>
        <begin position="336"/>
        <end position="362"/>
    </location>
</feature>
<accession>A0A0F9PFB9</accession>
<name>A0A0F9PFB9_9ZZZZ</name>